<dbReference type="InterPro" id="IPR055355">
    <property type="entry name" value="ZP-C"/>
</dbReference>
<dbReference type="Pfam" id="PF00100">
    <property type="entry name" value="Zona_pellucida"/>
    <property type="match status" value="1"/>
</dbReference>
<feature type="domain" description="ZP" evidence="5">
    <location>
        <begin position="63"/>
        <end position="343"/>
    </location>
</feature>
<dbReference type="PANTHER" id="PTHR46560:SF2">
    <property type="entry name" value="DUSKY-LIKE, ISOFORM A"/>
    <property type="match status" value="1"/>
</dbReference>
<keyword evidence="4" id="KW-0732">Signal</keyword>
<feature type="transmembrane region" description="Helical" evidence="3">
    <location>
        <begin position="404"/>
        <end position="427"/>
    </location>
</feature>
<keyword evidence="3" id="KW-0812">Transmembrane</keyword>
<dbReference type="Gene3D" id="2.60.40.4100">
    <property type="entry name" value="Zona pellucida, ZP-C domain"/>
    <property type="match status" value="1"/>
</dbReference>
<name>A0AAV2R4Y0_MEGNR</name>
<protein>
    <recommendedName>
        <fullName evidence="5">ZP domain-containing protein</fullName>
    </recommendedName>
</protein>
<evidence type="ECO:0000256" key="1">
    <source>
        <dbReference type="ARBA" id="ARBA00023157"/>
    </source>
</evidence>
<keyword evidence="3" id="KW-0472">Membrane</keyword>
<dbReference type="PANTHER" id="PTHR46560">
    <property type="entry name" value="CYPHER, ISOFORM B"/>
    <property type="match status" value="1"/>
</dbReference>
<sequence length="444" mass="49574">MIWALLGLLIYGVVGQDSNYEDDVLPVATGPLIQPSVGINRPGAPPDIQSLASHRQVLDTHVNCGKTFMEVIINFSEDFSGVIYPYLKYDHCLLWHGPRSQEVKMTLQHGICGAEDEMVTVAKPGGIKTTMVDPMIEHHLMIQWDRDMVGEDDMNVIVRCERPSDYNRTVAWSVTAKDKIATETRAEHPGPQMYMDMQVGEGPGAPSLDHSTPVLVGDTLTMLLVLSDEVFWFDSNILNCQAVDGGDQKPQIMWADRTSGSHGPGFGQMPVIENGCSVKKNVFSDFYKEKQTLNNGQMVTTHYAHFKAFRFPTSHKIIVQCNVQVCYEDCPEQPPCSESFHPRVSAERRKRRDLQHQTTKGNEMDRVQLFKTVEVFLPDEGSLQQVRVASVPSMGLPQEQCYSAASYLTTTLILAALVLILAATLAYTCTKMVVSRPTFFSPRK</sequence>
<gene>
    <name evidence="6" type="ORF">MNOR_LOCUS19728</name>
</gene>
<evidence type="ECO:0000256" key="3">
    <source>
        <dbReference type="SAM" id="Phobius"/>
    </source>
</evidence>
<reference evidence="6 7" key="1">
    <citation type="submission" date="2024-05" db="EMBL/GenBank/DDBJ databases">
        <authorList>
            <person name="Wallberg A."/>
        </authorList>
    </citation>
    <scope>NUCLEOTIDE SEQUENCE [LARGE SCALE GENOMIC DNA]</scope>
</reference>
<organism evidence="6 7">
    <name type="scientific">Meganyctiphanes norvegica</name>
    <name type="common">Northern krill</name>
    <name type="synonym">Thysanopoda norvegica</name>
    <dbReference type="NCBI Taxonomy" id="48144"/>
    <lineage>
        <taxon>Eukaryota</taxon>
        <taxon>Metazoa</taxon>
        <taxon>Ecdysozoa</taxon>
        <taxon>Arthropoda</taxon>
        <taxon>Crustacea</taxon>
        <taxon>Multicrustacea</taxon>
        <taxon>Malacostraca</taxon>
        <taxon>Eumalacostraca</taxon>
        <taxon>Eucarida</taxon>
        <taxon>Euphausiacea</taxon>
        <taxon>Euphausiidae</taxon>
        <taxon>Meganyctiphanes</taxon>
    </lineage>
</organism>
<accession>A0AAV2R4Y0</accession>
<evidence type="ECO:0000256" key="2">
    <source>
        <dbReference type="SAM" id="MobiDB-lite"/>
    </source>
</evidence>
<comment type="caution">
    <text evidence="6">The sequence shown here is derived from an EMBL/GenBank/DDBJ whole genome shotgun (WGS) entry which is preliminary data.</text>
</comment>
<keyword evidence="1" id="KW-1015">Disulfide bond</keyword>
<proteinExistence type="predicted"/>
<feature type="signal peptide" evidence="4">
    <location>
        <begin position="1"/>
        <end position="15"/>
    </location>
</feature>
<dbReference type="EMBL" id="CAXKWB010014821">
    <property type="protein sequence ID" value="CAL4111827.1"/>
    <property type="molecule type" value="Genomic_DNA"/>
</dbReference>
<dbReference type="AlphaFoldDB" id="A0AAV2R4Y0"/>
<feature type="chain" id="PRO_5043943211" description="ZP domain-containing protein" evidence="4">
    <location>
        <begin position="16"/>
        <end position="444"/>
    </location>
</feature>
<feature type="region of interest" description="Disordered" evidence="2">
    <location>
        <begin position="338"/>
        <end position="359"/>
    </location>
</feature>
<dbReference type="InterPro" id="IPR042235">
    <property type="entry name" value="ZP-C_dom"/>
</dbReference>
<evidence type="ECO:0000259" key="5">
    <source>
        <dbReference type="PROSITE" id="PS51034"/>
    </source>
</evidence>
<dbReference type="PROSITE" id="PS51034">
    <property type="entry name" value="ZP_2"/>
    <property type="match status" value="1"/>
</dbReference>
<evidence type="ECO:0000313" key="6">
    <source>
        <dbReference type="EMBL" id="CAL4111827.1"/>
    </source>
</evidence>
<dbReference type="InterPro" id="IPR001507">
    <property type="entry name" value="ZP_dom"/>
</dbReference>
<keyword evidence="7" id="KW-1185">Reference proteome</keyword>
<keyword evidence="3" id="KW-1133">Transmembrane helix</keyword>
<evidence type="ECO:0000256" key="4">
    <source>
        <dbReference type="SAM" id="SignalP"/>
    </source>
</evidence>
<evidence type="ECO:0000313" key="7">
    <source>
        <dbReference type="Proteomes" id="UP001497623"/>
    </source>
</evidence>
<dbReference type="Proteomes" id="UP001497623">
    <property type="component" value="Unassembled WGS sequence"/>
</dbReference>